<dbReference type="RefSeq" id="WP_261835004.1">
    <property type="nucleotide sequence ID" value="NZ_AP024881.1"/>
</dbReference>
<keyword evidence="1" id="KW-0732">Signal</keyword>
<comment type="caution">
    <text evidence="2">The sequence shown here is derived from an EMBL/GenBank/DDBJ whole genome shotgun (WGS) entry which is preliminary data.</text>
</comment>
<protein>
    <submittedName>
        <fullName evidence="2">Uncharacterized protein</fullName>
    </submittedName>
</protein>
<name>A0A0B8NN01_9VIBR</name>
<gene>
    <name evidence="2" type="ORF">JCM19231_5662</name>
</gene>
<dbReference type="Proteomes" id="UP000031671">
    <property type="component" value="Unassembled WGS sequence"/>
</dbReference>
<evidence type="ECO:0000313" key="2">
    <source>
        <dbReference type="EMBL" id="GAM56025.1"/>
    </source>
</evidence>
<proteinExistence type="predicted"/>
<dbReference type="AlphaFoldDB" id="A0A0B8NN01"/>
<feature type="signal peptide" evidence="1">
    <location>
        <begin position="1"/>
        <end position="18"/>
    </location>
</feature>
<accession>A0A0B8NN01</accession>
<dbReference type="EMBL" id="BBRZ01000022">
    <property type="protein sequence ID" value="GAM56025.1"/>
    <property type="molecule type" value="Genomic_DNA"/>
</dbReference>
<reference evidence="2 3" key="2">
    <citation type="submission" date="2015-01" db="EMBL/GenBank/DDBJ databases">
        <authorList>
            <consortium name="NBRP consortium"/>
            <person name="Sawabe T."/>
            <person name="Meirelles P."/>
            <person name="Feng G."/>
            <person name="Sayaka M."/>
            <person name="Hattori M."/>
            <person name="Ohkuma M."/>
        </authorList>
    </citation>
    <scope>NUCLEOTIDE SEQUENCE [LARGE SCALE GENOMIC DNA]</scope>
    <source>
        <strain evidence="3">JCM 19231</strain>
    </source>
</reference>
<keyword evidence="3" id="KW-1185">Reference proteome</keyword>
<feature type="chain" id="PRO_5002139285" evidence="1">
    <location>
        <begin position="19"/>
        <end position="143"/>
    </location>
</feature>
<sequence length="143" mass="16064">MNKVVLIILSLMSYEALAAYMPSPVMAQGDRVRVRGESGIEIDTTLQPDMTIQFGGALGDDKNKDHYYHHHHQDRYRNESSIYIQAVIPITFGESKKPDPQRLYDIELRAREASIKKLDAELKLLRAASSAGATSTKEIFIEG</sequence>
<evidence type="ECO:0000313" key="3">
    <source>
        <dbReference type="Proteomes" id="UP000031671"/>
    </source>
</evidence>
<evidence type="ECO:0000256" key="1">
    <source>
        <dbReference type="SAM" id="SignalP"/>
    </source>
</evidence>
<organism evidence="2 3">
    <name type="scientific">Vibrio ishigakensis</name>
    <dbReference type="NCBI Taxonomy" id="1481914"/>
    <lineage>
        <taxon>Bacteria</taxon>
        <taxon>Pseudomonadati</taxon>
        <taxon>Pseudomonadota</taxon>
        <taxon>Gammaproteobacteria</taxon>
        <taxon>Vibrionales</taxon>
        <taxon>Vibrionaceae</taxon>
        <taxon>Vibrio</taxon>
    </lineage>
</organism>
<reference evidence="2 3" key="1">
    <citation type="submission" date="2015-01" db="EMBL/GenBank/DDBJ databases">
        <title>Vibrio sp. C1 JCM 19231 whole genome shotgun sequence.</title>
        <authorList>
            <person name="Sawabe T."/>
            <person name="Meirelles P."/>
            <person name="Feng G."/>
            <person name="Sayaka M."/>
            <person name="Hattori M."/>
            <person name="Ohkuma M."/>
        </authorList>
    </citation>
    <scope>NUCLEOTIDE SEQUENCE [LARGE SCALE GENOMIC DNA]</scope>
    <source>
        <strain evidence="3">JCM 19231</strain>
    </source>
</reference>